<protein>
    <submittedName>
        <fullName evidence="3">Aminoglycoside phosphotransferase family protein</fullName>
    </submittedName>
</protein>
<reference evidence="3" key="1">
    <citation type="submission" date="2022-10" db="EMBL/GenBank/DDBJ databases">
        <title>The complete genomes of actinobacterial strains from the NBC collection.</title>
        <authorList>
            <person name="Joergensen T.S."/>
            <person name="Alvarez Arevalo M."/>
            <person name="Sterndorff E.B."/>
            <person name="Faurdal D."/>
            <person name="Vuksanovic O."/>
            <person name="Mourched A.-S."/>
            <person name="Charusanti P."/>
            <person name="Shaw S."/>
            <person name="Blin K."/>
            <person name="Weber T."/>
        </authorList>
    </citation>
    <scope>NUCLEOTIDE SEQUENCE</scope>
    <source>
        <strain evidence="3">NBC_00254</strain>
    </source>
</reference>
<sequence>MHAGQLTVTPETVRALIAEQFPQWRGLPVTGVASHGTVNAIFRIGDHLAARFPLQPGPVDETRRWLESEAEAARELAGATRFPTPEPVALGEPGAGYPLPWSVQTWLPGTVATDEDPGESVAFAHDLADLITDLRAVGTRGRTFSGNGRGGDLRAHDAWMETCFGRSEGLLDVPRLRRMWDAFRSLPREAADVMNHGDLIPGNVLVSAGRLAGILDGGGFGPADPALDLVSAWHLLEAGPREVLRLDLGCDDVEWERGKAWAFAQAMGLVWYYLETNPAMSRMGRRTLDRIMGTASWGPHHGDRIRADGGPADSDEAQPRVMSTPPMTL</sequence>
<proteinExistence type="predicted"/>
<dbReference type="Pfam" id="PF01636">
    <property type="entry name" value="APH"/>
    <property type="match status" value="1"/>
</dbReference>
<feature type="region of interest" description="Disordered" evidence="1">
    <location>
        <begin position="299"/>
        <end position="329"/>
    </location>
</feature>
<evidence type="ECO:0000256" key="1">
    <source>
        <dbReference type="SAM" id="MobiDB-lite"/>
    </source>
</evidence>
<name>A0ABZ1T1C4_9ACTN</name>
<organism evidence="3 4">
    <name type="scientific">Microbispora hainanensis</name>
    <dbReference type="NCBI Taxonomy" id="568844"/>
    <lineage>
        <taxon>Bacteria</taxon>
        <taxon>Bacillati</taxon>
        <taxon>Actinomycetota</taxon>
        <taxon>Actinomycetes</taxon>
        <taxon>Streptosporangiales</taxon>
        <taxon>Streptosporangiaceae</taxon>
        <taxon>Microbispora</taxon>
    </lineage>
</organism>
<dbReference type="InterPro" id="IPR011009">
    <property type="entry name" value="Kinase-like_dom_sf"/>
</dbReference>
<keyword evidence="4" id="KW-1185">Reference proteome</keyword>
<dbReference type="InterPro" id="IPR002575">
    <property type="entry name" value="Aminoglycoside_PTrfase"/>
</dbReference>
<dbReference type="SUPFAM" id="SSF56112">
    <property type="entry name" value="Protein kinase-like (PK-like)"/>
    <property type="match status" value="1"/>
</dbReference>
<dbReference type="CDD" id="cd05155">
    <property type="entry name" value="APH_ChoK_like_1"/>
    <property type="match status" value="1"/>
</dbReference>
<dbReference type="Gene3D" id="3.30.200.20">
    <property type="entry name" value="Phosphorylase Kinase, domain 1"/>
    <property type="match status" value="1"/>
</dbReference>
<dbReference type="InterPro" id="IPR051678">
    <property type="entry name" value="AGP_Transferase"/>
</dbReference>
<accession>A0ABZ1T1C4</accession>
<dbReference type="RefSeq" id="WP_328710875.1">
    <property type="nucleotide sequence ID" value="NZ_CP108085.1"/>
</dbReference>
<gene>
    <name evidence="3" type="ORF">OG913_05560</name>
</gene>
<dbReference type="EMBL" id="CP108085">
    <property type="protein sequence ID" value="WUP79116.1"/>
    <property type="molecule type" value="Genomic_DNA"/>
</dbReference>
<evidence type="ECO:0000313" key="3">
    <source>
        <dbReference type="EMBL" id="WUP79116.1"/>
    </source>
</evidence>
<dbReference type="PANTHER" id="PTHR21310:SF42">
    <property type="entry name" value="BIFUNCTIONAL AAC_APH"/>
    <property type="match status" value="1"/>
</dbReference>
<evidence type="ECO:0000259" key="2">
    <source>
        <dbReference type="Pfam" id="PF01636"/>
    </source>
</evidence>
<feature type="domain" description="Aminoglycoside phosphotransferase" evidence="2">
    <location>
        <begin position="35"/>
        <end position="249"/>
    </location>
</feature>
<dbReference type="Gene3D" id="3.90.1200.10">
    <property type="match status" value="1"/>
</dbReference>
<dbReference type="PANTHER" id="PTHR21310">
    <property type="entry name" value="AMINOGLYCOSIDE PHOSPHOTRANSFERASE-RELATED-RELATED"/>
    <property type="match status" value="1"/>
</dbReference>
<dbReference type="Proteomes" id="UP001432011">
    <property type="component" value="Chromosome"/>
</dbReference>
<evidence type="ECO:0000313" key="4">
    <source>
        <dbReference type="Proteomes" id="UP001432011"/>
    </source>
</evidence>